<evidence type="ECO:0000256" key="1">
    <source>
        <dbReference type="ARBA" id="ARBA00023015"/>
    </source>
</evidence>
<dbReference type="OrthoDB" id="6587836at2"/>
<name>A0A2A2MAY5_9GAMM</name>
<keyword evidence="1" id="KW-0805">Transcription regulation</keyword>
<comment type="caution">
    <text evidence="3">The sequence shown here is derived from an EMBL/GenBank/DDBJ whole genome shotgun (WGS) entry which is preliminary data.</text>
</comment>
<protein>
    <submittedName>
        <fullName evidence="3">Transcriptional regulator</fullName>
    </submittedName>
</protein>
<keyword evidence="2" id="KW-0804">Transcription</keyword>
<organism evidence="3 4">
    <name type="scientific">Hafnia paralvei</name>
    <dbReference type="NCBI Taxonomy" id="546367"/>
    <lineage>
        <taxon>Bacteria</taxon>
        <taxon>Pseudomonadati</taxon>
        <taxon>Pseudomonadota</taxon>
        <taxon>Gammaproteobacteria</taxon>
        <taxon>Enterobacterales</taxon>
        <taxon>Hafniaceae</taxon>
        <taxon>Hafnia</taxon>
    </lineage>
</organism>
<dbReference type="Pfam" id="PF03333">
    <property type="entry name" value="PapB"/>
    <property type="match status" value="1"/>
</dbReference>
<reference evidence="3 4" key="1">
    <citation type="submission" date="2017-08" db="EMBL/GenBank/DDBJ databases">
        <title>Draft Genome Sequence of Hafnia alvei CITHA-6 Isolated from Raw Bovine Milk.</title>
        <authorList>
            <person name="Culligan E.P."/>
            <person name="Mcsweeney A."/>
            <person name="O'Doherty C."/>
            <person name="Gleeson E."/>
            <person name="O'Riordan D."/>
            <person name="Sleator R.D."/>
        </authorList>
    </citation>
    <scope>NUCLEOTIDE SEQUENCE [LARGE SCALE GENOMIC DNA]</scope>
    <source>
        <strain evidence="3 4">CITHA-6</strain>
    </source>
</reference>
<dbReference type="InterPro" id="IPR053721">
    <property type="entry name" value="Fimbrial_Adhesin_Reg"/>
</dbReference>
<dbReference type="GO" id="GO:0006355">
    <property type="term" value="P:regulation of DNA-templated transcription"/>
    <property type="evidence" value="ECO:0007669"/>
    <property type="project" value="InterPro"/>
</dbReference>
<sequence>MSRTHEENDLSAMSKITQGELTPGEVDIRLFRLLSTVCVMHSPSIRQSLEDVLVHGKSRSEACEANGVAQSYFSVKYRHMQMVSRTVARICALIYEEGHTMTGSSLTHIETRK</sequence>
<evidence type="ECO:0000313" key="3">
    <source>
        <dbReference type="EMBL" id="PAV95990.1"/>
    </source>
</evidence>
<dbReference type="GeneID" id="69637135"/>
<accession>A0A2A2MAY5</accession>
<dbReference type="InterPro" id="IPR004356">
    <property type="entry name" value="Adhesin_operon_reg_prot"/>
</dbReference>
<dbReference type="RefSeq" id="WP_008815090.1">
    <property type="nucleotide sequence ID" value="NZ_CALECD010000035.1"/>
</dbReference>
<dbReference type="EMBL" id="NQMS01000005">
    <property type="protein sequence ID" value="PAV95990.1"/>
    <property type="molecule type" value="Genomic_DNA"/>
</dbReference>
<evidence type="ECO:0000313" key="4">
    <source>
        <dbReference type="Proteomes" id="UP000218796"/>
    </source>
</evidence>
<dbReference type="Proteomes" id="UP000218796">
    <property type="component" value="Unassembled WGS sequence"/>
</dbReference>
<gene>
    <name evidence="3" type="ORF">CJD50_13280</name>
</gene>
<dbReference type="Gene3D" id="1.10.10.2690">
    <property type="match status" value="1"/>
</dbReference>
<dbReference type="AlphaFoldDB" id="A0A2A2MAY5"/>
<keyword evidence="4" id="KW-1185">Reference proteome</keyword>
<proteinExistence type="predicted"/>
<evidence type="ECO:0000256" key="2">
    <source>
        <dbReference type="ARBA" id="ARBA00023163"/>
    </source>
</evidence>